<protein>
    <submittedName>
        <fullName evidence="1">Uncharacterized protein</fullName>
    </submittedName>
</protein>
<dbReference type="AlphaFoldDB" id="K1YI85"/>
<name>K1YI85_9BACT</name>
<reference evidence="1" key="1">
    <citation type="journal article" date="2012" name="Science">
        <title>Fermentation, hydrogen, and sulfur metabolism in multiple uncultivated bacterial phyla.</title>
        <authorList>
            <person name="Wrighton K.C."/>
            <person name="Thomas B.C."/>
            <person name="Sharon I."/>
            <person name="Miller C.S."/>
            <person name="Castelle C.J."/>
            <person name="VerBerkmoes N.C."/>
            <person name="Wilkins M.J."/>
            <person name="Hettich R.L."/>
            <person name="Lipton M.S."/>
            <person name="Williams K.H."/>
            <person name="Long P.E."/>
            <person name="Banfield J.F."/>
        </authorList>
    </citation>
    <scope>NUCLEOTIDE SEQUENCE [LARGE SCALE GENOMIC DNA]</scope>
</reference>
<sequence length="47" mass="5684">MSRLKTNAKRKLNKALFRVEKVVIMDVRRNLEQQKKWKAKVMNKKAK</sequence>
<proteinExistence type="predicted"/>
<gene>
    <name evidence="1" type="ORF">ACD_80C00123G0002</name>
</gene>
<organism evidence="1">
    <name type="scientific">uncultured bacterium</name>
    <name type="common">gcode 4</name>
    <dbReference type="NCBI Taxonomy" id="1234023"/>
    <lineage>
        <taxon>Bacteria</taxon>
        <taxon>environmental samples</taxon>
    </lineage>
</organism>
<dbReference type="EMBL" id="AMFJ01036130">
    <property type="protein sequence ID" value="EKD25069.1"/>
    <property type="molecule type" value="Genomic_DNA"/>
</dbReference>
<evidence type="ECO:0000313" key="1">
    <source>
        <dbReference type="EMBL" id="EKD25069.1"/>
    </source>
</evidence>
<accession>K1YI85</accession>
<comment type="caution">
    <text evidence="1">The sequence shown here is derived from an EMBL/GenBank/DDBJ whole genome shotgun (WGS) entry which is preliminary data.</text>
</comment>